<evidence type="ECO:0000313" key="3">
    <source>
        <dbReference type="Proteomes" id="UP000033123"/>
    </source>
</evidence>
<dbReference type="KEGG" id="msj:MSSAC_2771"/>
<dbReference type="Proteomes" id="UP000033123">
    <property type="component" value="Chromosome"/>
</dbReference>
<organism evidence="2 3">
    <name type="scientific">Methanosarcina siciliae C2J</name>
    <dbReference type="NCBI Taxonomy" id="1434118"/>
    <lineage>
        <taxon>Archaea</taxon>
        <taxon>Methanobacteriati</taxon>
        <taxon>Methanobacteriota</taxon>
        <taxon>Stenosarchaea group</taxon>
        <taxon>Methanomicrobia</taxon>
        <taxon>Methanosarcinales</taxon>
        <taxon>Methanosarcinaceae</taxon>
        <taxon>Methanosarcina</taxon>
    </lineage>
</organism>
<evidence type="ECO:0000256" key="1">
    <source>
        <dbReference type="SAM" id="Phobius"/>
    </source>
</evidence>
<keyword evidence="1" id="KW-0472">Membrane</keyword>
<proteinExistence type="predicted"/>
<keyword evidence="1" id="KW-1133">Transmembrane helix</keyword>
<evidence type="ECO:0000313" key="2">
    <source>
        <dbReference type="EMBL" id="AKB37361.1"/>
    </source>
</evidence>
<dbReference type="PATRIC" id="fig|1434118.4.peg.3602"/>
<dbReference type="EMBL" id="CP009508">
    <property type="protein sequence ID" value="AKB37361.1"/>
    <property type="molecule type" value="Genomic_DNA"/>
</dbReference>
<dbReference type="HOGENOM" id="CLU_2629787_0_0_2"/>
<protein>
    <submittedName>
        <fullName evidence="2">Uncharacterized protein</fullName>
    </submittedName>
</protein>
<accession>A0A0E3LDJ1</accession>
<dbReference type="GeneID" id="24872431"/>
<feature type="transmembrane region" description="Helical" evidence="1">
    <location>
        <begin position="57"/>
        <end position="73"/>
    </location>
</feature>
<gene>
    <name evidence="2" type="ORF">MSSAC_2771</name>
</gene>
<reference evidence="2 3" key="1">
    <citation type="submission" date="2014-07" db="EMBL/GenBank/DDBJ databases">
        <title>Methanogenic archaea and the global carbon cycle.</title>
        <authorList>
            <person name="Henriksen J.R."/>
            <person name="Luke J."/>
            <person name="Reinhart S."/>
            <person name="Benedict M.N."/>
            <person name="Youngblut N.D."/>
            <person name="Metcalf M.E."/>
            <person name="Whitaker R.J."/>
            <person name="Metcalf W.W."/>
        </authorList>
    </citation>
    <scope>NUCLEOTIDE SEQUENCE [LARGE SCALE GENOMIC DNA]</scope>
    <source>
        <strain evidence="2 3">C2J</strain>
    </source>
</reference>
<dbReference type="RefSeq" id="WP_048183634.1">
    <property type="nucleotide sequence ID" value="NZ_CP009508.1"/>
</dbReference>
<name>A0A0E3LDJ1_9EURY</name>
<keyword evidence="1" id="KW-0812">Transmembrane</keyword>
<sequence>MNPPDVSLKEYIESRFDGLERLIDTKFENVEATAKKQTETLCTLECRVESLERWRSYILGACLVIGFLVQWFWEKLM</sequence>
<dbReference type="STRING" id="1434118.MSSAC_2771"/>
<dbReference type="AlphaFoldDB" id="A0A0E3LDJ1"/>